<organism evidence="2 3">
    <name type="scientific">Cudoniella acicularis</name>
    <dbReference type="NCBI Taxonomy" id="354080"/>
    <lineage>
        <taxon>Eukaryota</taxon>
        <taxon>Fungi</taxon>
        <taxon>Dikarya</taxon>
        <taxon>Ascomycota</taxon>
        <taxon>Pezizomycotina</taxon>
        <taxon>Leotiomycetes</taxon>
        <taxon>Helotiales</taxon>
        <taxon>Tricladiaceae</taxon>
        <taxon>Cudoniella</taxon>
    </lineage>
</organism>
<dbReference type="InterPro" id="IPR027974">
    <property type="entry name" value="DUF4470"/>
</dbReference>
<dbReference type="AlphaFoldDB" id="A0A8H4R4D1"/>
<dbReference type="InterPro" id="IPR053175">
    <property type="entry name" value="DHMBA_Reg_Transcription_Factor"/>
</dbReference>
<dbReference type="OrthoDB" id="2991872at2759"/>
<gene>
    <name evidence="2" type="ORF">G7Y89_g14526</name>
</gene>
<keyword evidence="3" id="KW-1185">Reference proteome</keyword>
<proteinExistence type="predicted"/>
<feature type="domain" description="DUF4470" evidence="1">
    <location>
        <begin position="37"/>
        <end position="132"/>
    </location>
</feature>
<evidence type="ECO:0000313" key="3">
    <source>
        <dbReference type="Proteomes" id="UP000566819"/>
    </source>
</evidence>
<sequence>MKATWKPSWELEKRQPDFITNDGPFVANTKHGQQKYLWGNVPAIDVVNHLRNEAQDIPEHLHLLFAASGDIRNVVKSLAGLPLLYSGNCEVVINDRDFDIVARNAILLLTALHFDPAEAAPIMLHIWYSALVPEQMFRSLQERILPSIREVCAKIQEKPETSLQSKTWAYGSRSLRLVLQKAMWDCLPLYLQVPEGMSTAQARYVMTLTTLAPERRDYVERAFYKRPPPWRVCTTKFRQDGILLPFGSPRREFDTPNPTLFQTRDFWPMMDSADPLEGWPINKVIRKAPLAKNDIYGSLFIYVLDVLQNFCHKLENLRVCFQLFQLDALDLPGIIRQRGMGRNYFDRIEVSNIGDRGYIGPQATLGTFGPLLKQKSQNPHATLLALFLNAVHEVATPLDQLNSIKSESDQLHKYLQLTPSMLQSSEFNADFMRFNGARMMVRNFEMLFKRFTSECRFSEISMAAGLRMKPKNTIVEPWPMQLKKNATQDEFNILLASGHVGSERYVDNPGSFEPKFLMYSLHDRRTSDPTLRYVCLLLCSETAIAELWGWPVLDPDLSSSICLLCEHTAAFFKIERAFESKSRGRRGKIPLETLSWSSQALAVLHAKVVALRPRCSPCRKACRSCTWESSEETGMLFKSENSFARGQPRRPRRRPWEKSPQNLVTFATLSSPIPRSVTIPVELHALNYWGQNFTTWPHDLLDIGHEYGTYSLCDLSRVKPDSSLHLALSAFSLAVFGRARHVAKALENADKVYTQSVIKTRKEIQEISNETIDQLLVATTLMASYSYMVYRAEGQFHQNFASPTKVGSGFWEYDFHTKGTAGLLLLRQKHGCAQNILLERAVRRPIIRTCILRSVTVPEWLQDGKLYGEESPMLKLDLLMIKAASLQFKSLEILCNENLVQLSRTDKMQELAIEAQELELAFEAWSWNLPEEWMFSLVTSLGGSEPTKSDLLYESSFHSYTTHGHAAVWIRYRAVRLIVNSVLMRLLSSLARRKSQAPWITSQLEISQATINSLAANICYGVPIFFNSYNTIQNQFESESIEIGDNNASAELDIEPKMAVIIAWPLTVAISTEGVPRPQKEWLQCRMKTVANVMGAAAFHCLAENEEFATSNSR</sequence>
<dbReference type="EMBL" id="JAAMPI010001949">
    <property type="protein sequence ID" value="KAF4621547.1"/>
    <property type="molecule type" value="Genomic_DNA"/>
</dbReference>
<dbReference type="Pfam" id="PF14737">
    <property type="entry name" value="DUF4470"/>
    <property type="match status" value="1"/>
</dbReference>
<dbReference type="PANTHER" id="PTHR38791">
    <property type="entry name" value="ZN(II)2CYS6 TRANSCRIPTION FACTOR (EUROFUNG)-RELATED-RELATED"/>
    <property type="match status" value="1"/>
</dbReference>
<reference evidence="2 3" key="1">
    <citation type="submission" date="2020-03" db="EMBL/GenBank/DDBJ databases">
        <title>Draft Genome Sequence of Cudoniella acicularis.</title>
        <authorList>
            <person name="Buettner E."/>
            <person name="Kellner H."/>
        </authorList>
    </citation>
    <scope>NUCLEOTIDE SEQUENCE [LARGE SCALE GENOMIC DNA]</scope>
    <source>
        <strain evidence="2 3">DSM 108380</strain>
    </source>
</reference>
<protein>
    <recommendedName>
        <fullName evidence="1">DUF4470 domain-containing protein</fullName>
    </recommendedName>
</protein>
<comment type="caution">
    <text evidence="2">The sequence shown here is derived from an EMBL/GenBank/DDBJ whole genome shotgun (WGS) entry which is preliminary data.</text>
</comment>
<evidence type="ECO:0000313" key="2">
    <source>
        <dbReference type="EMBL" id="KAF4621547.1"/>
    </source>
</evidence>
<name>A0A8H4R4D1_9HELO</name>
<dbReference type="PANTHER" id="PTHR38791:SF5">
    <property type="entry name" value="TRANSCRIPTION FACTOR DBAG-RELATED"/>
    <property type="match status" value="1"/>
</dbReference>
<accession>A0A8H4R4D1</accession>
<dbReference type="Proteomes" id="UP000566819">
    <property type="component" value="Unassembled WGS sequence"/>
</dbReference>
<evidence type="ECO:0000259" key="1">
    <source>
        <dbReference type="Pfam" id="PF14737"/>
    </source>
</evidence>